<dbReference type="KEGG" id="halz:E5139_16255"/>
<accession>A0A4D6KNW3</accession>
<dbReference type="RefSeq" id="WP_012807449.1">
    <property type="nucleotide sequence ID" value="NZ_CP039376.1"/>
</dbReference>
<dbReference type="GeneID" id="8409351"/>
<evidence type="ECO:0000313" key="1">
    <source>
        <dbReference type="EMBL" id="QCD67203.1"/>
    </source>
</evidence>
<keyword evidence="1" id="KW-0614">Plasmid</keyword>
<dbReference type="Proteomes" id="UP000297053">
    <property type="component" value="Plasmid unnamed1"/>
</dbReference>
<dbReference type="AlphaFoldDB" id="A0A4D6KNW3"/>
<gene>
    <name evidence="1" type="ORF">E5139_16255</name>
</gene>
<name>A0A4D6KNW3_9EURY</name>
<reference evidence="1 2" key="1">
    <citation type="submission" date="2019-04" db="EMBL/GenBank/DDBJ databases">
        <title>Complete genome sequence of Arthrobacter sp. ZXY-2 associated with effective atrazine degradation and salt adaptation.</title>
        <authorList>
            <person name="Zhao X."/>
        </authorList>
    </citation>
    <scope>NUCLEOTIDE SEQUENCE [LARGE SCALE GENOMIC DNA]</scope>
    <source>
        <strain evidence="2">ZP60</strain>
        <plasmid evidence="1 2">unnamed1</plasmid>
    </source>
</reference>
<proteinExistence type="predicted"/>
<dbReference type="EMBL" id="CP039376">
    <property type="protein sequence ID" value="QCD67203.1"/>
    <property type="molecule type" value="Genomic_DNA"/>
</dbReference>
<sequence length="293" mass="31699">MDEANTVDDAVPVEWRQVPPDGVSPPVVQEHPYLELKLEHPGLEPTETGDRFFPDAVPYELDGTSRVFYWRPAVASSTAEPRDWELACGTTHELVGFDSLPAEGPPLVTEGASGTTVVVDGTIGGDVTTSHVGAYVPPAVSIERHVESAVELMVDGTRHDLSPGQRRRIRLGEQRVEPVGTDGRPKTIAPELVVRFPGRRELHHPAPGATYRLFPAFGLDLEALPNPLSVPTTTGELDDLALAAALGVDLSRRPYPERALWQAFAYTAFDPHADATPELTQLATGQIVLETGE</sequence>
<reference evidence="1 2" key="2">
    <citation type="submission" date="2019-04" db="EMBL/GenBank/DDBJ databases">
        <authorList>
            <person name="Yang S."/>
            <person name="Wei W."/>
        </authorList>
    </citation>
    <scope>NUCLEOTIDE SEQUENCE [LARGE SCALE GENOMIC DNA]</scope>
    <source>
        <strain evidence="2">ZP60</strain>
        <plasmid evidence="1 2">unnamed1</plasmid>
    </source>
</reference>
<evidence type="ECO:0000313" key="2">
    <source>
        <dbReference type="Proteomes" id="UP000297053"/>
    </source>
</evidence>
<protein>
    <submittedName>
        <fullName evidence="1">Uncharacterized protein</fullName>
    </submittedName>
</protein>
<organism evidence="1 2">
    <name type="scientific">Halomicrobium mukohataei</name>
    <dbReference type="NCBI Taxonomy" id="57705"/>
    <lineage>
        <taxon>Archaea</taxon>
        <taxon>Methanobacteriati</taxon>
        <taxon>Methanobacteriota</taxon>
        <taxon>Stenosarchaea group</taxon>
        <taxon>Halobacteria</taxon>
        <taxon>Halobacteriales</taxon>
        <taxon>Haloarculaceae</taxon>
        <taxon>Halomicrobium</taxon>
    </lineage>
</organism>
<geneLocation type="plasmid" evidence="1">
    <name>unnamed1</name>
</geneLocation>